<evidence type="ECO:0000313" key="1">
    <source>
        <dbReference type="EMBL" id="SEA83798.1"/>
    </source>
</evidence>
<organism evidence="1 2">
    <name type="scientific">Xylanibacter ruminicola</name>
    <name type="common">Prevotella ruminicola</name>
    <dbReference type="NCBI Taxonomy" id="839"/>
    <lineage>
        <taxon>Bacteria</taxon>
        <taxon>Pseudomonadati</taxon>
        <taxon>Bacteroidota</taxon>
        <taxon>Bacteroidia</taxon>
        <taxon>Bacteroidales</taxon>
        <taxon>Prevotellaceae</taxon>
        <taxon>Xylanibacter</taxon>
    </lineage>
</organism>
<sequence length="136" mass="15329">MALTAVLEFGDNSIKRYSKQYLVADCQLVFNRPRNAFSPGGAARCERVDLEVIAPGKDDLGLFEWYSTQSVQNGRLVISFIGNGLNDADSQILYFEEAKCFSLSEDYDINSSRRRTLKLSICAEEINIEDVQFKSI</sequence>
<dbReference type="RefSeq" id="WP_074762016.1">
    <property type="nucleotide sequence ID" value="NZ_FNRF01000005.1"/>
</dbReference>
<dbReference type="InterPro" id="IPR041408">
    <property type="entry name" value="Hcp_Tssd"/>
</dbReference>
<dbReference type="OrthoDB" id="1093084at2"/>
<dbReference type="Pfam" id="PF17642">
    <property type="entry name" value="TssD"/>
    <property type="match status" value="1"/>
</dbReference>
<reference evidence="1 2" key="1">
    <citation type="submission" date="2016-10" db="EMBL/GenBank/DDBJ databases">
        <authorList>
            <person name="de Groot N.N."/>
        </authorList>
    </citation>
    <scope>NUCLEOTIDE SEQUENCE [LARGE SCALE GENOMIC DNA]</scope>
    <source>
        <strain evidence="1 2">D31d</strain>
    </source>
</reference>
<name>A0A1H4EGF1_XYLRU</name>
<dbReference type="GO" id="GO:0033104">
    <property type="term" value="C:type VI protein secretion system complex"/>
    <property type="evidence" value="ECO:0007669"/>
    <property type="project" value="InterPro"/>
</dbReference>
<dbReference type="Proteomes" id="UP000182257">
    <property type="component" value="Unassembled WGS sequence"/>
</dbReference>
<gene>
    <name evidence="1" type="ORF">SAMN05216462_2790</name>
</gene>
<proteinExistence type="predicted"/>
<accession>A0A1H4EGF1</accession>
<protein>
    <submittedName>
        <fullName evidence="1">Uncharacterized protein</fullName>
    </submittedName>
</protein>
<dbReference type="EMBL" id="FNRF01000005">
    <property type="protein sequence ID" value="SEA83798.1"/>
    <property type="molecule type" value="Genomic_DNA"/>
</dbReference>
<evidence type="ECO:0000313" key="2">
    <source>
        <dbReference type="Proteomes" id="UP000182257"/>
    </source>
</evidence>
<dbReference type="AlphaFoldDB" id="A0A1H4EGF1"/>